<dbReference type="InterPro" id="IPR003817">
    <property type="entry name" value="PS_Dcarbxylase"/>
</dbReference>
<evidence type="ECO:0000313" key="10">
    <source>
        <dbReference type="EMBL" id="QIA87242.1"/>
    </source>
</evidence>
<proteinExistence type="predicted"/>
<evidence type="ECO:0000259" key="5">
    <source>
        <dbReference type="Pfam" id="PF12588"/>
    </source>
</evidence>
<dbReference type="PANTHER" id="PTHR10067">
    <property type="entry name" value="PHOSPHATIDYLSERINE DECARBOXYLASE"/>
    <property type="match status" value="1"/>
</dbReference>
<dbReference type="Proteomes" id="UP000464749">
    <property type="component" value="Chromosome"/>
</dbReference>
<dbReference type="Proteomes" id="UP000488295">
    <property type="component" value="Unassembled WGS sequence"/>
</dbReference>
<dbReference type="GO" id="GO:0004609">
    <property type="term" value="F:phosphatidylserine decarboxylase activity"/>
    <property type="evidence" value="ECO:0007669"/>
    <property type="project" value="InterPro"/>
</dbReference>
<evidence type="ECO:0000313" key="14">
    <source>
        <dbReference type="Proteomes" id="UP000488295"/>
    </source>
</evidence>
<evidence type="ECO:0000256" key="3">
    <source>
        <dbReference type="ARBA" id="ARBA00023239"/>
    </source>
</evidence>
<evidence type="ECO:0000256" key="2">
    <source>
        <dbReference type="ARBA" id="ARBA00023145"/>
    </source>
</evidence>
<dbReference type="EMBL" id="NGOH01000029">
    <property type="protein sequence ID" value="OYS14673.1"/>
    <property type="molecule type" value="Genomic_DNA"/>
</dbReference>
<name>A0A137PMP3_LACJH</name>
<dbReference type="Pfam" id="PF02666">
    <property type="entry name" value="PS_Dcarbxylase"/>
    <property type="match status" value="1"/>
</dbReference>
<evidence type="ECO:0000256" key="1">
    <source>
        <dbReference type="ARBA" id="ARBA00022793"/>
    </source>
</evidence>
<dbReference type="Proteomes" id="UP000070346">
    <property type="component" value="Unassembled WGS sequence"/>
</dbReference>
<dbReference type="GO" id="GO:0006646">
    <property type="term" value="P:phosphatidylethanolamine biosynthetic process"/>
    <property type="evidence" value="ECO:0007669"/>
    <property type="project" value="TreeGrafter"/>
</dbReference>
<evidence type="ECO:0000313" key="7">
    <source>
        <dbReference type="EMBL" id="MCR1915547.1"/>
    </source>
</evidence>
<reference evidence="6 11" key="1">
    <citation type="submission" date="2016-02" db="EMBL/GenBank/DDBJ databases">
        <title>Complete Genome Sequences of Lactobacillus johnsonii Strain W1.</title>
        <authorList>
            <person name="Sun Y."/>
            <person name="Wu X."/>
        </authorList>
    </citation>
    <scope>NUCLEOTIDE SEQUENCE [LARGE SCALE GENOMIC DNA]</scope>
    <source>
        <strain evidence="6 11">W1</strain>
    </source>
</reference>
<dbReference type="PANTHER" id="PTHR10067:SF9">
    <property type="entry name" value="PHOSPHATIDYLSERINE DECARBOXYLASE FAMILY PROTEIN (AFU_ORTHOLOGUE AFUA_7G01730)"/>
    <property type="match status" value="1"/>
</dbReference>
<keyword evidence="3" id="KW-0456">Lyase</keyword>
<evidence type="ECO:0000313" key="11">
    <source>
        <dbReference type="Proteomes" id="UP000070346"/>
    </source>
</evidence>
<dbReference type="OrthoDB" id="9802030at2"/>
<reference evidence="9 12" key="2">
    <citation type="submission" date="2017-04" db="EMBL/GenBank/DDBJ databases">
        <authorList>
            <person name="Lin X.B."/>
            <person name="Stothard P."/>
            <person name="Tasseva G."/>
            <person name="Walter J."/>
        </authorList>
    </citation>
    <scope>NUCLEOTIDE SEQUENCE [LARGE SCALE GENOMIC DNA]</scope>
    <source>
        <strain evidence="9 12">117c</strain>
    </source>
</reference>
<evidence type="ECO:0000313" key="9">
    <source>
        <dbReference type="EMBL" id="OYS14673.1"/>
    </source>
</evidence>
<dbReference type="EMBL" id="JANKAU010000012">
    <property type="protein sequence ID" value="MCR1915547.1"/>
    <property type="molecule type" value="Genomic_DNA"/>
</dbReference>
<dbReference type="RefSeq" id="WP_011161675.1">
    <property type="nucleotide sequence ID" value="NZ_BLMB01000002.1"/>
</dbReference>
<evidence type="ECO:0000313" key="8">
    <source>
        <dbReference type="EMBL" id="MTE03483.1"/>
    </source>
</evidence>
<dbReference type="Proteomes" id="UP000215693">
    <property type="component" value="Unassembled WGS sequence"/>
</dbReference>
<keyword evidence="2" id="KW-0865">Zymogen</keyword>
<protein>
    <submittedName>
        <fullName evidence="7 8">Phosphatidylserine decarboxylase</fullName>
    </submittedName>
</protein>
<dbReference type="Proteomes" id="UP001206357">
    <property type="component" value="Unassembled WGS sequence"/>
</dbReference>
<accession>A0A137PMP3</accession>
<evidence type="ECO:0000313" key="13">
    <source>
        <dbReference type="Proteomes" id="UP000464749"/>
    </source>
</evidence>
<gene>
    <name evidence="6" type="ORF">AYJ53_09275</name>
    <name evidence="9" type="ORF">CBF50_01505</name>
    <name evidence="10" type="ORF">FEE39_02465</name>
    <name evidence="8" type="ORF">GJU95_06840</name>
    <name evidence="7" type="ORF">NSA17_08935</name>
</gene>
<reference evidence="10 13" key="4">
    <citation type="submission" date="2019-06" db="EMBL/GenBank/DDBJ databases">
        <title>Whole genome sequencing of Lactobacillus johnsonii strain G2A.</title>
        <authorList>
            <person name="Conlan S."/>
            <person name="Thomas P.J."/>
            <person name="Mullikin J."/>
            <person name="Singer J."/>
            <person name="Weaver C."/>
            <person name="Segre J.A."/>
        </authorList>
    </citation>
    <scope>NUCLEOTIDE SEQUENCE [LARGE SCALE GENOMIC DNA]</scope>
    <source>
        <strain evidence="10 13">G2A</strain>
    </source>
</reference>
<evidence type="ECO:0000313" key="12">
    <source>
        <dbReference type="Proteomes" id="UP000215693"/>
    </source>
</evidence>
<dbReference type="InterPro" id="IPR022237">
    <property type="entry name" value="PsiD-like"/>
</dbReference>
<dbReference type="EMBL" id="WKKC01000017">
    <property type="protein sequence ID" value="MTE03483.1"/>
    <property type="molecule type" value="Genomic_DNA"/>
</dbReference>
<feature type="domain" description="L-tryptophan decarboxylase PsiD-like" evidence="5">
    <location>
        <begin position="41"/>
        <end position="173"/>
    </location>
</feature>
<dbReference type="Pfam" id="PF12588">
    <property type="entry name" value="PSDC"/>
    <property type="match status" value="1"/>
</dbReference>
<reference evidence="7" key="6">
    <citation type="submission" date="2022-07" db="EMBL/GenBank/DDBJ databases">
        <title>Enhanced cultured diversity of the mouse gut microbiota enables custom-made synthetic communities.</title>
        <authorList>
            <person name="Afrizal A."/>
        </authorList>
    </citation>
    <scope>NUCLEOTIDE SEQUENCE</scope>
    <source>
        <strain evidence="7">DSM 100219</strain>
    </source>
</reference>
<sequence>MKKDVKFNVGQWLPSDQEFYNTWLKKVLKEAEAEQDQTLLPPVQALKDLIESDRYLWNLFHMMFEEVPVKYVKTPMNTPAVHNYHQMLRVINRVMHRAPEFNATGLVGFPINAILDYPMATKAGYVAFMDPRVNQKLRDILDYWGKFLQSPDSTYVLNRSQEGWLGDEALKSMCDAAYGKNFHDIFACPNDNIDQQYGFTSWDHFFTRTFNPGVRPVVNADDPDSIANACESAPYRIAHNLPLKAKFWIKGQPYSLIDLLHNDPLTSEFVGGTLYQAFLSALSYHRWNSPVSGTVVKAYNLYGSYYSETLPQGFENPNGPDPAAPNDSQAYITETASRAVIFIKADNPKIGLMCFVAVGMAEVSGNEITVKVGQHINKGDQLGIFHFGGSTHVLLFRPGVNVKFNLHGQEPSLGSHNIKVHDEIARVE</sequence>
<evidence type="ECO:0000313" key="6">
    <source>
        <dbReference type="EMBL" id="KXN76263.1"/>
    </source>
</evidence>
<organism evidence="8 14">
    <name type="scientific">Lactobacillus johnsonii</name>
    <dbReference type="NCBI Taxonomy" id="33959"/>
    <lineage>
        <taxon>Bacteria</taxon>
        <taxon>Bacillati</taxon>
        <taxon>Bacillota</taxon>
        <taxon>Bacilli</taxon>
        <taxon>Lactobacillales</taxon>
        <taxon>Lactobacillaceae</taxon>
        <taxon>Lactobacillus</taxon>
    </lineage>
</organism>
<dbReference type="EMBL" id="CP040854">
    <property type="protein sequence ID" value="QIA87242.1"/>
    <property type="molecule type" value="Genomic_DNA"/>
</dbReference>
<reference evidence="8 14" key="5">
    <citation type="submission" date="2019-11" db="EMBL/GenBank/DDBJ databases">
        <title>Gastrointestinal microbiota of Peromyscus leucopus.</title>
        <authorList>
            <person name="Milovic A."/>
            <person name="Bassam K."/>
            <person name="Barbour A.G."/>
        </authorList>
    </citation>
    <scope>NUCLEOTIDE SEQUENCE [LARGE SCALE GENOMIC DNA]</scope>
    <source>
        <strain evidence="8 14">LL8</strain>
    </source>
</reference>
<keyword evidence="1" id="KW-0210">Decarboxylase</keyword>
<keyword evidence="4" id="KW-0670">Pyruvate</keyword>
<dbReference type="AlphaFoldDB" id="A0A137PMP3"/>
<dbReference type="EMBL" id="LSNG01000029">
    <property type="protein sequence ID" value="KXN76263.1"/>
    <property type="molecule type" value="Genomic_DNA"/>
</dbReference>
<reference evidence="9 12" key="3">
    <citation type="submission" date="2017-09" db="EMBL/GenBank/DDBJ databases">
        <title>Tripartite evolution among Lactobacillus johnsonii, Lactobacillus taiwanensis, Lactobacillus reuteri and their rodent host.</title>
        <authorList>
            <person name="Wang T."/>
            <person name="Knowles S."/>
            <person name="Cheng C."/>
        </authorList>
    </citation>
    <scope>NUCLEOTIDE SEQUENCE [LARGE SCALE GENOMIC DNA]</scope>
    <source>
        <strain evidence="9 12">117c</strain>
    </source>
</reference>
<evidence type="ECO:0000256" key="4">
    <source>
        <dbReference type="ARBA" id="ARBA00023317"/>
    </source>
</evidence>